<dbReference type="Gene3D" id="3.90.780.10">
    <property type="entry name" value="5'-Nucleotidase, C-terminal domain"/>
    <property type="match status" value="1"/>
</dbReference>
<dbReference type="InterPro" id="IPR036907">
    <property type="entry name" value="5'-Nucleotdase_C_sf"/>
</dbReference>
<dbReference type="PROSITE" id="PS51257">
    <property type="entry name" value="PROKAR_LIPOPROTEIN"/>
    <property type="match status" value="1"/>
</dbReference>
<dbReference type="PANTHER" id="PTHR11575:SF24">
    <property type="entry name" value="5'-NUCLEOTIDASE"/>
    <property type="match status" value="1"/>
</dbReference>
<reference evidence="2 3" key="1">
    <citation type="submission" date="2020-05" db="EMBL/GenBank/DDBJ databases">
        <title>The draft genome sequence of Maribacter arenosus CAU 1321.</title>
        <authorList>
            <person name="Mu L."/>
        </authorList>
    </citation>
    <scope>NUCLEOTIDE SEQUENCE [LARGE SCALE GENOMIC DNA]</scope>
    <source>
        <strain evidence="2 3">CAU 1321</strain>
    </source>
</reference>
<evidence type="ECO:0000313" key="2">
    <source>
        <dbReference type="EMBL" id="MBD0849134.1"/>
    </source>
</evidence>
<dbReference type="RefSeq" id="WP_188312277.1">
    <property type="nucleotide sequence ID" value="NZ_JABTCG010000001.1"/>
</dbReference>
<accession>A0ABR7VAQ7</accession>
<dbReference type="Pfam" id="PF02872">
    <property type="entry name" value="5_nucleotid_C"/>
    <property type="match status" value="1"/>
</dbReference>
<name>A0ABR7VAQ7_9FLAO</name>
<dbReference type="InterPro" id="IPR008334">
    <property type="entry name" value="5'-Nucleotdase_C"/>
</dbReference>
<gene>
    <name evidence="2" type="ORF">HPE63_00515</name>
</gene>
<evidence type="ECO:0000259" key="1">
    <source>
        <dbReference type="Pfam" id="PF02872"/>
    </source>
</evidence>
<comment type="caution">
    <text evidence="2">The sequence shown here is derived from an EMBL/GenBank/DDBJ whole genome shotgun (WGS) entry which is preliminary data.</text>
</comment>
<protein>
    <submittedName>
        <fullName evidence="2">5'-nucleotidase C-terminal domain-containing protein</fullName>
    </submittedName>
</protein>
<dbReference type="EMBL" id="JABTCG010000001">
    <property type="protein sequence ID" value="MBD0849134.1"/>
    <property type="molecule type" value="Genomic_DNA"/>
</dbReference>
<dbReference type="PRINTS" id="PR01607">
    <property type="entry name" value="APYRASEFAMLY"/>
</dbReference>
<feature type="domain" description="5'-Nucleotidase C-terminal" evidence="1">
    <location>
        <begin position="81"/>
        <end position="215"/>
    </location>
</feature>
<dbReference type="PANTHER" id="PTHR11575">
    <property type="entry name" value="5'-NUCLEOTIDASE-RELATED"/>
    <property type="match status" value="1"/>
</dbReference>
<dbReference type="SUPFAM" id="SSF55816">
    <property type="entry name" value="5'-nucleotidase (syn. UDP-sugar hydrolase), C-terminal domain"/>
    <property type="match status" value="1"/>
</dbReference>
<dbReference type="Proteomes" id="UP000598350">
    <property type="component" value="Unassembled WGS sequence"/>
</dbReference>
<dbReference type="InterPro" id="IPR006179">
    <property type="entry name" value="5_nucleotidase/apyrase"/>
</dbReference>
<keyword evidence="3" id="KW-1185">Reference proteome</keyword>
<organism evidence="2 3">
    <name type="scientific">Maribacter arenosus</name>
    <dbReference type="NCBI Taxonomy" id="1854708"/>
    <lineage>
        <taxon>Bacteria</taxon>
        <taxon>Pseudomonadati</taxon>
        <taxon>Bacteroidota</taxon>
        <taxon>Flavobacteriia</taxon>
        <taxon>Flavobacteriales</taxon>
        <taxon>Flavobacteriaceae</taxon>
        <taxon>Maribacter</taxon>
    </lineage>
</organism>
<evidence type="ECO:0000313" key="3">
    <source>
        <dbReference type="Proteomes" id="UP000598350"/>
    </source>
</evidence>
<sequence>MILKIKHFVVFITFLGLGSCRQDTTTLTRIEGKQIPIDSIISKATNIEEFISPYSTRIEEVLDSALAYAPKPITKEDGEFNTTAGNLLADIVRSQANPIFKSRTGKDIDFVLLNHGGIRSIISAGKVSARNAFEVMPFENNIVVAAVNGTAVNDMVAFIVQSGRAHPISGMQIVLDKDRKLRKALINGEPVNPKRTYYVATSDYLVTGGDQMGFFKNNISINDTDYLIRNAMIDYFKKVDTLAPVIDDRFYMEK</sequence>
<proteinExistence type="predicted"/>